<evidence type="ECO:0000313" key="1">
    <source>
        <dbReference type="EMBL" id="GFM97183.1"/>
    </source>
</evidence>
<protein>
    <submittedName>
        <fullName evidence="1">Uncharacterized protein</fullName>
    </submittedName>
</protein>
<dbReference type="AlphaFoldDB" id="A0A7J0C5K0"/>
<keyword evidence="2" id="KW-1185">Reference proteome</keyword>
<comment type="caution">
    <text evidence="1">The sequence shown here is derived from an EMBL/GenBank/DDBJ whole genome shotgun (WGS) entry which is preliminary data.</text>
</comment>
<evidence type="ECO:0000313" key="2">
    <source>
        <dbReference type="Proteomes" id="UP000498980"/>
    </source>
</evidence>
<accession>A0A7J0C5K0</accession>
<dbReference type="Proteomes" id="UP000498980">
    <property type="component" value="Unassembled WGS sequence"/>
</dbReference>
<dbReference type="EMBL" id="BLWC01000001">
    <property type="protein sequence ID" value="GFM97183.1"/>
    <property type="molecule type" value="Genomic_DNA"/>
</dbReference>
<name>A0A7J0C5K0_9ACTN</name>
<sequence>MHHALEIQPTGDRLCLDCGTYRGSVDYGNASIRISEFMHSQPFQRRSHHRSEGKSSVQLACRLPWRHTQYRMHDTAPAGGDHNMGNPLFGMHSRLKATGLPGCEVAPTGSAPITWREALEVV</sequence>
<proteinExistence type="predicted"/>
<organism evidence="1 2">
    <name type="scientific">Streptomyces fulvorobeus</name>
    <dbReference type="NCBI Taxonomy" id="284028"/>
    <lineage>
        <taxon>Bacteria</taxon>
        <taxon>Bacillati</taxon>
        <taxon>Actinomycetota</taxon>
        <taxon>Actinomycetes</taxon>
        <taxon>Kitasatosporales</taxon>
        <taxon>Streptomycetaceae</taxon>
        <taxon>Streptomyces</taxon>
    </lineage>
</organism>
<gene>
    <name evidence="1" type="ORF">Sfulv_19940</name>
</gene>
<reference evidence="1 2" key="1">
    <citation type="submission" date="2020-05" db="EMBL/GenBank/DDBJ databases">
        <title>Whole genome shotgun sequence of Streptomyces fulvorobeus NBRC 15897.</title>
        <authorList>
            <person name="Komaki H."/>
            <person name="Tamura T."/>
        </authorList>
    </citation>
    <scope>NUCLEOTIDE SEQUENCE [LARGE SCALE GENOMIC DNA]</scope>
    <source>
        <strain evidence="1 2">NBRC 15897</strain>
    </source>
</reference>